<accession>A0AAU9JPL9</accession>
<name>A0AAU9JPL9_9CILI</name>
<dbReference type="EMBL" id="CAJZBQ010000041">
    <property type="protein sequence ID" value="CAG9326939.1"/>
    <property type="molecule type" value="Genomic_DNA"/>
</dbReference>
<evidence type="ECO:0008006" key="3">
    <source>
        <dbReference type="Google" id="ProtNLM"/>
    </source>
</evidence>
<comment type="caution">
    <text evidence="1">The sequence shown here is derived from an EMBL/GenBank/DDBJ whole genome shotgun (WGS) entry which is preliminary data.</text>
</comment>
<sequence>MESCGYIPCSQEIQYTCQTCSIVLCKKHLKAHMTSSSFPHLIQSFDPIKAKRKILLDHFGDERKSLEKLQEGILNSYSKCIRNLEKIITQSINNFNTEIEEINTQCNLVNEAAKISKYEADPVLKAFNMKIEEISDYLDTRPKPSSGLNHHILKFFEHLEEVTDYIEKNSNSVNYSYLLSLINEFENIIDEKRLFLDDNTVLLNFENRQSKKFTINVNLNWKIPVIFPAIIDAYNLSDISFGIYYKNQELNNRLYKYKRLNNINVRNDSTLKVIPYEYKKFGKDFKCFEIPFIQQGEQFKINNLYSNINNEDSKTSIRDLEDPWGEVNRIEETEKLKSSEIVIIRYEDEQGTEWNFETDINLTLSDLNWSIKNLCGEEMNGNDLIYNNRRIPFDKNCKKKLKNVGIKQNGTLLILTNYKFC</sequence>
<evidence type="ECO:0000313" key="1">
    <source>
        <dbReference type="EMBL" id="CAG9326939.1"/>
    </source>
</evidence>
<keyword evidence="2" id="KW-1185">Reference proteome</keyword>
<evidence type="ECO:0000313" key="2">
    <source>
        <dbReference type="Proteomes" id="UP001162131"/>
    </source>
</evidence>
<reference evidence="1" key="1">
    <citation type="submission" date="2021-09" db="EMBL/GenBank/DDBJ databases">
        <authorList>
            <consortium name="AG Swart"/>
            <person name="Singh M."/>
            <person name="Singh A."/>
            <person name="Seah K."/>
            <person name="Emmerich C."/>
        </authorList>
    </citation>
    <scope>NUCLEOTIDE SEQUENCE</scope>
    <source>
        <strain evidence="1">ATCC30299</strain>
    </source>
</reference>
<protein>
    <recommendedName>
        <fullName evidence="3">Ubiquitin-like domain-containing protein</fullName>
    </recommendedName>
</protein>
<gene>
    <name evidence="1" type="ORF">BSTOLATCC_MIC42198</name>
</gene>
<organism evidence="1 2">
    <name type="scientific">Blepharisma stoltei</name>
    <dbReference type="NCBI Taxonomy" id="1481888"/>
    <lineage>
        <taxon>Eukaryota</taxon>
        <taxon>Sar</taxon>
        <taxon>Alveolata</taxon>
        <taxon>Ciliophora</taxon>
        <taxon>Postciliodesmatophora</taxon>
        <taxon>Heterotrichea</taxon>
        <taxon>Heterotrichida</taxon>
        <taxon>Blepharismidae</taxon>
        <taxon>Blepharisma</taxon>
    </lineage>
</organism>
<dbReference type="AlphaFoldDB" id="A0AAU9JPL9"/>
<proteinExistence type="predicted"/>
<dbReference type="Proteomes" id="UP001162131">
    <property type="component" value="Unassembled WGS sequence"/>
</dbReference>